<dbReference type="SUPFAM" id="SSF101898">
    <property type="entry name" value="NHL repeat"/>
    <property type="match status" value="1"/>
</dbReference>
<dbReference type="AlphaFoldDB" id="A0A9D4MEW8"/>
<keyword evidence="2" id="KW-1185">Reference proteome</keyword>
<evidence type="ECO:0000313" key="1">
    <source>
        <dbReference type="EMBL" id="KAH3874900.1"/>
    </source>
</evidence>
<dbReference type="EMBL" id="JAIWYP010000002">
    <property type="protein sequence ID" value="KAH3874900.1"/>
    <property type="molecule type" value="Genomic_DNA"/>
</dbReference>
<name>A0A9D4MEW8_DREPO</name>
<reference evidence="1" key="1">
    <citation type="journal article" date="2019" name="bioRxiv">
        <title>The Genome of the Zebra Mussel, Dreissena polymorpha: A Resource for Invasive Species Research.</title>
        <authorList>
            <person name="McCartney M.A."/>
            <person name="Auch B."/>
            <person name="Kono T."/>
            <person name="Mallez S."/>
            <person name="Zhang Y."/>
            <person name="Obille A."/>
            <person name="Becker A."/>
            <person name="Abrahante J.E."/>
            <person name="Garbe J."/>
            <person name="Badalamenti J.P."/>
            <person name="Herman A."/>
            <person name="Mangelson H."/>
            <person name="Liachko I."/>
            <person name="Sullivan S."/>
            <person name="Sone E.D."/>
            <person name="Koren S."/>
            <person name="Silverstein K.A.T."/>
            <person name="Beckman K.B."/>
            <person name="Gohl D.M."/>
        </authorList>
    </citation>
    <scope>NUCLEOTIDE SEQUENCE</scope>
    <source>
        <strain evidence="1">Duluth1</strain>
        <tissue evidence="1">Whole animal</tissue>
    </source>
</reference>
<dbReference type="Proteomes" id="UP000828390">
    <property type="component" value="Unassembled WGS sequence"/>
</dbReference>
<reference evidence="1" key="2">
    <citation type="submission" date="2020-11" db="EMBL/GenBank/DDBJ databases">
        <authorList>
            <person name="McCartney M.A."/>
            <person name="Auch B."/>
            <person name="Kono T."/>
            <person name="Mallez S."/>
            <person name="Becker A."/>
            <person name="Gohl D.M."/>
            <person name="Silverstein K.A.T."/>
            <person name="Koren S."/>
            <person name="Bechman K.B."/>
            <person name="Herman A."/>
            <person name="Abrahante J.E."/>
            <person name="Garbe J."/>
        </authorList>
    </citation>
    <scope>NUCLEOTIDE SEQUENCE</scope>
    <source>
        <strain evidence="1">Duluth1</strain>
        <tissue evidence="1">Whole animal</tissue>
    </source>
</reference>
<accession>A0A9D4MEW8</accession>
<protein>
    <submittedName>
        <fullName evidence="1">Uncharacterized protein</fullName>
    </submittedName>
</protein>
<comment type="caution">
    <text evidence="1">The sequence shown here is derived from an EMBL/GenBank/DDBJ whole genome shotgun (WGS) entry which is preliminary data.</text>
</comment>
<evidence type="ECO:0000313" key="2">
    <source>
        <dbReference type="Proteomes" id="UP000828390"/>
    </source>
</evidence>
<gene>
    <name evidence="1" type="ORF">DPMN_038157</name>
</gene>
<proteinExistence type="predicted"/>
<organism evidence="1 2">
    <name type="scientific">Dreissena polymorpha</name>
    <name type="common">Zebra mussel</name>
    <name type="synonym">Mytilus polymorpha</name>
    <dbReference type="NCBI Taxonomy" id="45954"/>
    <lineage>
        <taxon>Eukaryota</taxon>
        <taxon>Metazoa</taxon>
        <taxon>Spiralia</taxon>
        <taxon>Lophotrochozoa</taxon>
        <taxon>Mollusca</taxon>
        <taxon>Bivalvia</taxon>
        <taxon>Autobranchia</taxon>
        <taxon>Heteroconchia</taxon>
        <taxon>Euheterodonta</taxon>
        <taxon>Imparidentia</taxon>
        <taxon>Neoheterodontei</taxon>
        <taxon>Myida</taxon>
        <taxon>Dreissenoidea</taxon>
        <taxon>Dreissenidae</taxon>
        <taxon>Dreissena</taxon>
    </lineage>
</organism>
<sequence>MTCELLKSLHYLAQPERSRLIVAGIFLSDGQAALVDRKNSVLIVTDIDQETYEEVNLLTILPEEYQCVTDTVASGYDVKSFAKKGARNALHVDSALPQPSDVNRCPGSDNMLVVTFTCPDHSIAVKCELHLKKGASLASRLSRVLHVRIRDRTRTVVSLSDGVFIASTPDNVVVLSEIGDNLGMHRRGKRDRGGLLMTDGHDKVYFGDGDFFVGCRWSGNFLQEMFRFQHKRMKFPRGSAIDGSGCILVCCDDSHSIFRLNADGSRGEVIYFDRSKSFGDVDVHPDGRRILVTFWTENEWPLIFRQNA</sequence>